<proteinExistence type="predicted"/>
<protein>
    <recommendedName>
        <fullName evidence="3">Apea-like HEPN domain-containing protein</fullName>
    </recommendedName>
</protein>
<dbReference type="Proteomes" id="UP000001635">
    <property type="component" value="Chromosome"/>
</dbReference>
<dbReference type="STRING" id="880070.Cycma_3992"/>
<evidence type="ECO:0000313" key="1">
    <source>
        <dbReference type="EMBL" id="AEL27701.1"/>
    </source>
</evidence>
<reference evidence="2" key="1">
    <citation type="submission" date="2011-07" db="EMBL/GenBank/DDBJ databases">
        <title>The complete genome of Cyclobacterium marinum DSM 745.</title>
        <authorList>
            <person name="Lucas S."/>
            <person name="Han J."/>
            <person name="Lapidus A."/>
            <person name="Bruce D."/>
            <person name="Goodwin L."/>
            <person name="Pitluck S."/>
            <person name="Peters L."/>
            <person name="Kyrpides N."/>
            <person name="Mavromatis K."/>
            <person name="Ivanova N."/>
            <person name="Ovchinnikova G."/>
            <person name="Chertkov O."/>
            <person name="Detter J.C."/>
            <person name="Tapia R."/>
            <person name="Han C."/>
            <person name="Land M."/>
            <person name="Hauser L."/>
            <person name="Markowitz V."/>
            <person name="Cheng J.-F."/>
            <person name="Hugenholtz P."/>
            <person name="Woyke T."/>
            <person name="Wu D."/>
            <person name="Tindall B."/>
            <person name="Schuetze A."/>
            <person name="Brambilla E."/>
            <person name="Klenk H.-P."/>
            <person name="Eisen J.A."/>
        </authorList>
    </citation>
    <scope>NUCLEOTIDE SEQUENCE [LARGE SCALE GENOMIC DNA]</scope>
    <source>
        <strain evidence="2">ATCC 25205 / DSM 745 / LMG 13164 / NCIMB 1802</strain>
    </source>
</reference>
<accession>G0J768</accession>
<dbReference type="HOGENOM" id="CLU_455495_0_0_10"/>
<name>G0J768_CYCMS</name>
<organism evidence="1 2">
    <name type="scientific">Cyclobacterium marinum (strain ATCC 25205 / DSM 745 / LMG 13164 / NCIMB 1802)</name>
    <name type="common">Flectobacillus marinus</name>
    <dbReference type="NCBI Taxonomy" id="880070"/>
    <lineage>
        <taxon>Bacteria</taxon>
        <taxon>Pseudomonadati</taxon>
        <taxon>Bacteroidota</taxon>
        <taxon>Cytophagia</taxon>
        <taxon>Cytophagales</taxon>
        <taxon>Cyclobacteriaceae</taxon>
        <taxon>Cyclobacterium</taxon>
    </lineage>
</organism>
<dbReference type="RefSeq" id="WP_014021986.1">
    <property type="nucleotide sequence ID" value="NC_015914.1"/>
</dbReference>
<dbReference type="OrthoDB" id="6626310at2"/>
<evidence type="ECO:0000313" key="2">
    <source>
        <dbReference type="Proteomes" id="UP000001635"/>
    </source>
</evidence>
<dbReference type="eggNOG" id="ENOG503027S">
    <property type="taxonomic scope" value="Bacteria"/>
</dbReference>
<evidence type="ECO:0008006" key="3">
    <source>
        <dbReference type="Google" id="ProtNLM"/>
    </source>
</evidence>
<sequence>MWIARIVDWHTSHTDLTKYFIEKIKQRVDFEETISNRHRTTNGYTLITEIIEVAVLTQKRIKSIHRLISLVEESKSKTLSSSILNDYILKEHHPDIIEYYSNINSKKLRENGTDLSELINKSKIHLLRLKGHYYLNILQELNQIDFKSNKFDRNALLIDKLIECLIPYLLHQGYSTTSISDIAYRYIKKNNANLSPINIIKNFDNIPRKYCFLIKVESDRNEINAILNYLKLKEVNYKKVVKSEIIKFIFEDFTVEESESLYLIKHSTLDPHNYLRNIYEMGLKHHVAVKDRLSLQFFTNFFDSVYWKFNPINHKFHKSNLTIDPINVPKRKSTLLETLDTTKRSYEFEFNIEDGIPYIQEIRDSLYYYNLALGSKSIENSLSLLWTSLETLLPYRLMNNDIENVQYFVSKSLSIGAIGREVTSFASRFINTNRANEKCLSNIDFKPSYLDYKPDGIKNWIEWLATEYNPSNDPYTDLKSSSNLLCKNFCRLNEIFTGKDKNNSNVKYWLEKIKTSETSIKYQLDRIYLHRNQIVHSGKFINEYSNLWNHLEWYVGKLLAFCVIKYIKEPDKKKFNKINIFMQLEADVDTVTNLLENNKEKKISEINFAYSMISKESWQFF</sequence>
<dbReference type="EMBL" id="CP002955">
    <property type="protein sequence ID" value="AEL27701.1"/>
    <property type="molecule type" value="Genomic_DNA"/>
</dbReference>
<dbReference type="AlphaFoldDB" id="G0J768"/>
<keyword evidence="2" id="KW-1185">Reference proteome</keyword>
<dbReference type="KEGG" id="cmr:Cycma_3992"/>
<gene>
    <name evidence="1" type="ordered locus">Cycma_3992</name>
</gene>